<organism evidence="3 4">
    <name type="scientific">Tetradesmus obliquus</name>
    <name type="common">Green alga</name>
    <name type="synonym">Acutodesmus obliquus</name>
    <dbReference type="NCBI Taxonomy" id="3088"/>
    <lineage>
        <taxon>Eukaryota</taxon>
        <taxon>Viridiplantae</taxon>
        <taxon>Chlorophyta</taxon>
        <taxon>core chlorophytes</taxon>
        <taxon>Chlorophyceae</taxon>
        <taxon>CS clade</taxon>
        <taxon>Sphaeropleales</taxon>
        <taxon>Scenedesmaceae</taxon>
        <taxon>Tetradesmus</taxon>
    </lineage>
</organism>
<evidence type="ECO:0000313" key="4">
    <source>
        <dbReference type="Proteomes" id="UP000256970"/>
    </source>
</evidence>
<keyword evidence="1" id="KW-0175">Coiled coil</keyword>
<feature type="compositionally biased region" description="Low complexity" evidence="2">
    <location>
        <begin position="247"/>
        <end position="259"/>
    </location>
</feature>
<evidence type="ECO:0000256" key="2">
    <source>
        <dbReference type="SAM" id="MobiDB-lite"/>
    </source>
</evidence>
<feature type="region of interest" description="Disordered" evidence="2">
    <location>
        <begin position="957"/>
        <end position="1022"/>
    </location>
</feature>
<sequence length="1128" mass="123274">MCRHGVRASAVSTRYSHDDEQTSIASDQETADGSLYVGDFAPAGPYQQTASTFAFENEASVTASFESQPRQQYGDVSRSLEVEESLPEEHSKDIDDHPHQRQQQAVQQQPAQQPQQRPQWSQQSPEPVQRQRSRRSVDSLLELDRHAAGSAAASVTSSLAEPGPLRQPSSGRRSGPGSVTSLPLSRQLSSASRQQQRSRVAPDASTDSLPAAVRASVDSFVTRSSVESLPAAGMARQQLADVHAALPPRRSSSSPVKRPSSNHKRGSSSRHSVGADNRATTIVEQPLPQQQQQQRQQQQRSPHADGRLSTSGNVRHSSRDSVPAAAVAGADESRRHHRTPVQQGEQQQQQRQLQQHRERKPEDKHSSSRRKPGPPVFEGDLSEWGRTALEDFYDEDDQSISSSHPTMSSGISPRDTQQRVKPFDLEAARETLAYNAGMFSRAQALRRDGTAPAALGIADDLPDRMAYQQLNILAGMAGKVQDAILHNKRIFEQRMMQQDRALLRKVLGGWRAVRYGSVAKQALLRRAAARIARGALARAFFAWKDELHLVDRNLAMKRKVAATIARGLMKRSFLAWQRLAQERWWKNQLVMREREVALLEGKIRGFEKRPIQVLQKRRMCATMQAWFAAAAGRREKRLAMARAGRFWAKQQLGKAWNSWVDHVETSARRRVLTQKVVAHCKQLELAAAWNSWQEVVVAKQAKQIKLTKAAKQWHQALESRAWRSWQDAAAQAKARRKIAARWMQPAKARALSGWLDYVEWKQRSRLVVGRALAKLRHGMMATAFLAWLEEAQAAKLEATLATKQGTEESLAKLQAENERLRRDNERFVRLIDSGEWGRGRVAELVSAGEVMRGERDALLKLIGSLRREFEAVAAAKGCQEDELRLLKEKMTVGGPARNRLLVKGGSSFNALVRAMKQDLIDNGTAAKDPALLYEIDKLSMDRVQVYPDGELSVQAVSSASAPATLTRPPSKGRPVSGKPRPAGYSSSTPSMRGTLAGSSSSSPKPGASLPGRHSSPYSPSAAAAAAAGRPSWDGAANVQYGSESLHSTLSVEAGARSPGGAAVQGPAMSTQRVLQALSGLSPAQVDQLEAAVKAGAAITAGAGSSSSSAAAAVTGAAALRSAGRRPGY</sequence>
<proteinExistence type="predicted"/>
<dbReference type="AlphaFoldDB" id="A0A383V9T9"/>
<feature type="region of interest" description="Disordered" evidence="2">
    <location>
        <begin position="58"/>
        <end position="211"/>
    </location>
</feature>
<feature type="compositionally biased region" description="Low complexity" evidence="2">
    <location>
        <begin position="148"/>
        <end position="199"/>
    </location>
</feature>
<reference evidence="3 4" key="1">
    <citation type="submission" date="2016-10" db="EMBL/GenBank/DDBJ databases">
        <authorList>
            <person name="Cai Z."/>
        </authorList>
    </citation>
    <scope>NUCLEOTIDE SEQUENCE [LARGE SCALE GENOMIC DNA]</scope>
</reference>
<evidence type="ECO:0000313" key="3">
    <source>
        <dbReference type="EMBL" id="SZX61106.1"/>
    </source>
</evidence>
<evidence type="ECO:0008006" key="5">
    <source>
        <dbReference type="Google" id="ProtNLM"/>
    </source>
</evidence>
<gene>
    <name evidence="3" type="ORF">BQ4739_LOCUS1637</name>
</gene>
<feature type="compositionally biased region" description="Polar residues" evidence="2">
    <location>
        <begin position="58"/>
        <end position="71"/>
    </location>
</feature>
<feature type="compositionally biased region" description="Low complexity" evidence="2">
    <location>
        <begin position="342"/>
        <end position="353"/>
    </location>
</feature>
<feature type="region of interest" description="Disordered" evidence="2">
    <location>
        <begin position="232"/>
        <end position="382"/>
    </location>
</feature>
<accession>A0A383V9T9</accession>
<feature type="compositionally biased region" description="Basic and acidic residues" evidence="2">
    <location>
        <begin position="355"/>
        <end position="366"/>
    </location>
</feature>
<feature type="compositionally biased region" description="Low complexity" evidence="2">
    <location>
        <begin position="995"/>
        <end position="1022"/>
    </location>
</feature>
<feature type="compositionally biased region" description="Basic and acidic residues" evidence="2">
    <location>
        <begin position="87"/>
        <end position="99"/>
    </location>
</feature>
<feature type="coiled-coil region" evidence="1">
    <location>
        <begin position="796"/>
        <end position="830"/>
    </location>
</feature>
<dbReference type="STRING" id="3088.A0A383V9T9"/>
<feature type="compositionally biased region" description="Polar residues" evidence="2">
    <location>
        <begin position="399"/>
        <end position="415"/>
    </location>
</feature>
<dbReference type="Proteomes" id="UP000256970">
    <property type="component" value="Unassembled WGS sequence"/>
</dbReference>
<feature type="region of interest" description="Disordered" evidence="2">
    <location>
        <begin position="396"/>
        <end position="418"/>
    </location>
</feature>
<name>A0A383V9T9_TETOB</name>
<evidence type="ECO:0000256" key="1">
    <source>
        <dbReference type="SAM" id="Coils"/>
    </source>
</evidence>
<keyword evidence="4" id="KW-1185">Reference proteome</keyword>
<dbReference type="EMBL" id="FNXT01000122">
    <property type="protein sequence ID" value="SZX61106.1"/>
    <property type="molecule type" value="Genomic_DNA"/>
</dbReference>
<feature type="compositionally biased region" description="Low complexity" evidence="2">
    <location>
        <begin position="101"/>
        <end position="130"/>
    </location>
</feature>
<protein>
    <recommendedName>
        <fullName evidence="5">Sfi1 spindle body domain-containing protein</fullName>
    </recommendedName>
</protein>
<feature type="compositionally biased region" description="Low complexity" evidence="2">
    <location>
        <begin position="289"/>
        <end position="300"/>
    </location>
</feature>
<feature type="region of interest" description="Disordered" evidence="2">
    <location>
        <begin position="1"/>
        <end position="45"/>
    </location>
</feature>